<evidence type="ECO:0000313" key="2">
    <source>
        <dbReference type="EMBL" id="PTQ38617.1"/>
    </source>
</evidence>
<dbReference type="PROSITE" id="PS50011">
    <property type="entry name" value="PROTEIN_KINASE_DOM"/>
    <property type="match status" value="1"/>
</dbReference>
<dbReference type="EMBL" id="KZ772722">
    <property type="protein sequence ID" value="PTQ38617.1"/>
    <property type="molecule type" value="Genomic_DNA"/>
</dbReference>
<reference evidence="3" key="1">
    <citation type="journal article" date="2017" name="Cell">
        <title>Insights into land plant evolution garnered from the Marchantia polymorpha genome.</title>
        <authorList>
            <person name="Bowman J.L."/>
            <person name="Kohchi T."/>
            <person name="Yamato K.T."/>
            <person name="Jenkins J."/>
            <person name="Shu S."/>
            <person name="Ishizaki K."/>
            <person name="Yamaoka S."/>
            <person name="Nishihama R."/>
            <person name="Nakamura Y."/>
            <person name="Berger F."/>
            <person name="Adam C."/>
            <person name="Aki S.S."/>
            <person name="Althoff F."/>
            <person name="Araki T."/>
            <person name="Arteaga-Vazquez M.A."/>
            <person name="Balasubrmanian S."/>
            <person name="Barry K."/>
            <person name="Bauer D."/>
            <person name="Boehm C.R."/>
            <person name="Briginshaw L."/>
            <person name="Caballero-Perez J."/>
            <person name="Catarino B."/>
            <person name="Chen F."/>
            <person name="Chiyoda S."/>
            <person name="Chovatia M."/>
            <person name="Davies K.M."/>
            <person name="Delmans M."/>
            <person name="Demura T."/>
            <person name="Dierschke T."/>
            <person name="Dolan L."/>
            <person name="Dorantes-Acosta A.E."/>
            <person name="Eklund D.M."/>
            <person name="Florent S.N."/>
            <person name="Flores-Sandoval E."/>
            <person name="Fujiyama A."/>
            <person name="Fukuzawa H."/>
            <person name="Galik B."/>
            <person name="Grimanelli D."/>
            <person name="Grimwood J."/>
            <person name="Grossniklaus U."/>
            <person name="Hamada T."/>
            <person name="Haseloff J."/>
            <person name="Hetherington A.J."/>
            <person name="Higo A."/>
            <person name="Hirakawa Y."/>
            <person name="Hundley H.N."/>
            <person name="Ikeda Y."/>
            <person name="Inoue K."/>
            <person name="Inoue S.I."/>
            <person name="Ishida S."/>
            <person name="Jia Q."/>
            <person name="Kakita M."/>
            <person name="Kanazawa T."/>
            <person name="Kawai Y."/>
            <person name="Kawashima T."/>
            <person name="Kennedy M."/>
            <person name="Kinose K."/>
            <person name="Kinoshita T."/>
            <person name="Kohara Y."/>
            <person name="Koide E."/>
            <person name="Komatsu K."/>
            <person name="Kopischke S."/>
            <person name="Kubo M."/>
            <person name="Kyozuka J."/>
            <person name="Lagercrantz U."/>
            <person name="Lin S.S."/>
            <person name="Lindquist E."/>
            <person name="Lipzen A.M."/>
            <person name="Lu C.W."/>
            <person name="De Luna E."/>
            <person name="Martienssen R.A."/>
            <person name="Minamino N."/>
            <person name="Mizutani M."/>
            <person name="Mizutani M."/>
            <person name="Mochizuki N."/>
            <person name="Monte I."/>
            <person name="Mosher R."/>
            <person name="Nagasaki H."/>
            <person name="Nakagami H."/>
            <person name="Naramoto S."/>
            <person name="Nishitani K."/>
            <person name="Ohtani M."/>
            <person name="Okamoto T."/>
            <person name="Okumura M."/>
            <person name="Phillips J."/>
            <person name="Pollak B."/>
            <person name="Reinders A."/>
            <person name="Rovekamp M."/>
            <person name="Sano R."/>
            <person name="Sawa S."/>
            <person name="Schmid M.W."/>
            <person name="Shirakawa M."/>
            <person name="Solano R."/>
            <person name="Spunde A."/>
            <person name="Suetsugu N."/>
            <person name="Sugano S."/>
            <person name="Sugiyama A."/>
            <person name="Sun R."/>
            <person name="Suzuki Y."/>
            <person name="Takenaka M."/>
            <person name="Takezawa D."/>
            <person name="Tomogane H."/>
            <person name="Tsuzuki M."/>
            <person name="Ueda T."/>
            <person name="Umeda M."/>
            <person name="Ward J.M."/>
            <person name="Watanabe Y."/>
            <person name="Yazaki K."/>
            <person name="Yokoyama R."/>
            <person name="Yoshitake Y."/>
            <person name="Yotsui I."/>
            <person name="Zachgo S."/>
            <person name="Schmutz J."/>
        </authorList>
    </citation>
    <scope>NUCLEOTIDE SEQUENCE [LARGE SCALE GENOMIC DNA]</scope>
    <source>
        <strain evidence="3">Tak-1</strain>
    </source>
</reference>
<name>A0A2R6WXP1_MARPO</name>
<gene>
    <name evidence="2" type="ORF">MARPO_0050s0073</name>
</gene>
<dbReference type="PANTHER" id="PTHR44167">
    <property type="entry name" value="OVARIAN-SPECIFIC SERINE/THREONINE-PROTEIN KINASE LOK-RELATED"/>
    <property type="match status" value="1"/>
</dbReference>
<dbReference type="OrthoDB" id="10252171at2759"/>
<dbReference type="Pfam" id="PF00069">
    <property type="entry name" value="Pkinase"/>
    <property type="match status" value="1"/>
</dbReference>
<dbReference type="Gene3D" id="1.10.510.10">
    <property type="entry name" value="Transferase(Phosphotransferase) domain 1"/>
    <property type="match status" value="1"/>
</dbReference>
<evidence type="ECO:0000259" key="1">
    <source>
        <dbReference type="PROSITE" id="PS50011"/>
    </source>
</evidence>
<dbReference type="GO" id="GO:0004672">
    <property type="term" value="F:protein kinase activity"/>
    <property type="evidence" value="ECO:0007669"/>
    <property type="project" value="InterPro"/>
</dbReference>
<dbReference type="PANTHER" id="PTHR44167:SF24">
    <property type="entry name" value="SERINE_THREONINE-PROTEIN KINASE CHK2"/>
    <property type="match status" value="1"/>
</dbReference>
<sequence length="220" mass="25252">MRLWYVDKRPAWRGNRNLDLIENRDHRDRLCAIIIVRRASPGYATSSSGVPPSNHLELYNELMIQMRALPTHPSIVDLYDVFINKDFVVVLRRCEEGPTIEDFFPLAKDRTASRVFGQLADAIRNMHSIGVVHINLHCDNTVFDASDSEFLRPRLIDIKIAFWIQHLATSDANNFDPTCYISPELRLMASEANARPDQCQRSGLNFVLNDAWKLAISRDD</sequence>
<dbReference type="InterPro" id="IPR011009">
    <property type="entry name" value="Kinase-like_dom_sf"/>
</dbReference>
<accession>A0A2R6WXP1</accession>
<dbReference type="InterPro" id="IPR000719">
    <property type="entry name" value="Prot_kinase_dom"/>
</dbReference>
<evidence type="ECO:0000313" key="3">
    <source>
        <dbReference type="Proteomes" id="UP000244005"/>
    </source>
</evidence>
<proteinExistence type="predicted"/>
<dbReference type="AlphaFoldDB" id="A0A2R6WXP1"/>
<feature type="domain" description="Protein kinase" evidence="1">
    <location>
        <begin position="1"/>
        <end position="220"/>
    </location>
</feature>
<dbReference type="Proteomes" id="UP000244005">
    <property type="component" value="Unassembled WGS sequence"/>
</dbReference>
<keyword evidence="3" id="KW-1185">Reference proteome</keyword>
<protein>
    <recommendedName>
        <fullName evidence="1">Protein kinase domain-containing protein</fullName>
    </recommendedName>
</protein>
<dbReference type="GO" id="GO:0005524">
    <property type="term" value="F:ATP binding"/>
    <property type="evidence" value="ECO:0007669"/>
    <property type="project" value="InterPro"/>
</dbReference>
<organism evidence="2 3">
    <name type="scientific">Marchantia polymorpha</name>
    <name type="common">Common liverwort</name>
    <name type="synonym">Marchantia aquatica</name>
    <dbReference type="NCBI Taxonomy" id="3197"/>
    <lineage>
        <taxon>Eukaryota</taxon>
        <taxon>Viridiplantae</taxon>
        <taxon>Streptophyta</taxon>
        <taxon>Embryophyta</taxon>
        <taxon>Marchantiophyta</taxon>
        <taxon>Marchantiopsida</taxon>
        <taxon>Marchantiidae</taxon>
        <taxon>Marchantiales</taxon>
        <taxon>Marchantiaceae</taxon>
        <taxon>Marchantia</taxon>
    </lineage>
</organism>
<dbReference type="SUPFAM" id="SSF56112">
    <property type="entry name" value="Protein kinase-like (PK-like)"/>
    <property type="match status" value="1"/>
</dbReference>